<keyword evidence="2" id="KW-1185">Reference proteome</keyword>
<protein>
    <submittedName>
        <fullName evidence="1">Uncharacterized protein</fullName>
    </submittedName>
</protein>
<reference evidence="1 2" key="1">
    <citation type="submission" date="2017-06" db="EMBL/GenBank/DDBJ databases">
        <authorList>
            <person name="Kim H.J."/>
            <person name="Triplett B.A."/>
        </authorList>
    </citation>
    <scope>NUCLEOTIDE SEQUENCE [LARGE SCALE GENOMIC DNA]</scope>
    <source>
        <strain evidence="1 2">CGMCC 4.2132</strain>
    </source>
</reference>
<dbReference type="AlphaFoldDB" id="A0A239NRS7"/>
<dbReference type="Proteomes" id="UP000198282">
    <property type="component" value="Unassembled WGS sequence"/>
</dbReference>
<organism evidence="1 2">
    <name type="scientific">Streptosporangium subroseum</name>
    <dbReference type="NCBI Taxonomy" id="106412"/>
    <lineage>
        <taxon>Bacteria</taxon>
        <taxon>Bacillati</taxon>
        <taxon>Actinomycetota</taxon>
        <taxon>Actinomycetes</taxon>
        <taxon>Streptosporangiales</taxon>
        <taxon>Streptosporangiaceae</taxon>
        <taxon>Streptosporangium</taxon>
    </lineage>
</organism>
<proteinExistence type="predicted"/>
<gene>
    <name evidence="1" type="ORF">SAMN05216276_106714</name>
</gene>
<evidence type="ECO:0000313" key="2">
    <source>
        <dbReference type="Proteomes" id="UP000198282"/>
    </source>
</evidence>
<accession>A0A239NRS7</accession>
<evidence type="ECO:0000313" key="1">
    <source>
        <dbReference type="EMBL" id="SNT57566.1"/>
    </source>
</evidence>
<sequence>MGDSHSVRRCLYCHGEYGSPRSPACRSYALGHGVRRMPDGRFSNEPGDSRDLPIEMINVEQSGFVSFAVEDAQGTLDVSGWNHDPAAALRWITSSRQASTVWYPRRQTLTVQLPCGRVNAISLDVTGATSCRSLKQRTYKSWAHNAIVLIRGEGGDYTYPVVCNDCGWRTSDPQPSTPEQAHALAAEHYSYPEIIPW</sequence>
<dbReference type="EMBL" id="FZOD01000067">
    <property type="protein sequence ID" value="SNT57566.1"/>
    <property type="molecule type" value="Genomic_DNA"/>
</dbReference>
<dbReference type="RefSeq" id="WP_143653534.1">
    <property type="nucleotide sequence ID" value="NZ_FZOD01000067.1"/>
</dbReference>
<name>A0A239NRS7_9ACTN</name>